<sequence>MYPIAGACHIWGNILGPVPSSRLIPNSRSPVRGSNALLVQPTLHSYLDSAKFYMRKGLAVSTGTQLIISSHFSRARSPSALASERTQGTQPVSVGLRTHAGHAARQRWPQNARRARSPSVSTATKGHALAQQGTQT</sequence>
<dbReference type="AlphaFoldDB" id="A0A4Z2F1S3"/>
<gene>
    <name evidence="2" type="ORF">EYF80_055418</name>
</gene>
<reference evidence="2 3" key="1">
    <citation type="submission" date="2019-03" db="EMBL/GenBank/DDBJ databases">
        <title>First draft genome of Liparis tanakae, snailfish: a comprehensive survey of snailfish specific genes.</title>
        <authorList>
            <person name="Kim W."/>
            <person name="Song I."/>
            <person name="Jeong J.-H."/>
            <person name="Kim D."/>
            <person name="Kim S."/>
            <person name="Ryu S."/>
            <person name="Song J.Y."/>
            <person name="Lee S.K."/>
        </authorList>
    </citation>
    <scope>NUCLEOTIDE SEQUENCE [LARGE SCALE GENOMIC DNA]</scope>
    <source>
        <tissue evidence="2">Muscle</tissue>
    </source>
</reference>
<organism evidence="2 3">
    <name type="scientific">Liparis tanakae</name>
    <name type="common">Tanaka's snailfish</name>
    <dbReference type="NCBI Taxonomy" id="230148"/>
    <lineage>
        <taxon>Eukaryota</taxon>
        <taxon>Metazoa</taxon>
        <taxon>Chordata</taxon>
        <taxon>Craniata</taxon>
        <taxon>Vertebrata</taxon>
        <taxon>Euteleostomi</taxon>
        <taxon>Actinopterygii</taxon>
        <taxon>Neopterygii</taxon>
        <taxon>Teleostei</taxon>
        <taxon>Neoteleostei</taxon>
        <taxon>Acanthomorphata</taxon>
        <taxon>Eupercaria</taxon>
        <taxon>Perciformes</taxon>
        <taxon>Cottioidei</taxon>
        <taxon>Cottales</taxon>
        <taxon>Liparidae</taxon>
        <taxon>Liparis</taxon>
    </lineage>
</organism>
<comment type="caution">
    <text evidence="2">The sequence shown here is derived from an EMBL/GenBank/DDBJ whole genome shotgun (WGS) entry which is preliminary data.</text>
</comment>
<feature type="region of interest" description="Disordered" evidence="1">
    <location>
        <begin position="76"/>
        <end position="136"/>
    </location>
</feature>
<evidence type="ECO:0000313" key="3">
    <source>
        <dbReference type="Proteomes" id="UP000314294"/>
    </source>
</evidence>
<keyword evidence="3" id="KW-1185">Reference proteome</keyword>
<evidence type="ECO:0000256" key="1">
    <source>
        <dbReference type="SAM" id="MobiDB-lite"/>
    </source>
</evidence>
<accession>A0A4Z2F1S3</accession>
<proteinExistence type="predicted"/>
<name>A0A4Z2F1S3_9TELE</name>
<protein>
    <submittedName>
        <fullName evidence="2">Uncharacterized protein</fullName>
    </submittedName>
</protein>
<evidence type="ECO:0000313" key="2">
    <source>
        <dbReference type="EMBL" id="TNN34422.1"/>
    </source>
</evidence>
<dbReference type="EMBL" id="SRLO01001966">
    <property type="protein sequence ID" value="TNN34422.1"/>
    <property type="molecule type" value="Genomic_DNA"/>
</dbReference>
<dbReference type="Proteomes" id="UP000314294">
    <property type="component" value="Unassembled WGS sequence"/>
</dbReference>